<sequence length="570" mass="61336">MSTPSPVPKFKTRLLTAVGAAALVVLVTLSGLTRNADAWVYDVLVRSAAPAADGRIVVVDIDQKSLAELGRWPWSRRLHAQLIDRLHLAGVKGVAFNVLLSEPALFDPEGDALLARALGRSGRVVLPVLAEQVQLNGPSVELMPIPEFAASAASLGHSEMMLDDDGVARSVFLRAGLGSPHWPALALALHQLDTPPGGTPELPGRRMASIDKDASPYQWVRDHQVLIPYADPPNAFRHVSYTDVLNQRIPPTMLRGHWAIVGMNATGVGTEAKVPGHSANARISGADYQANLLNMLLKDAAITPMREGGQALLSMLIVMLPLLLCSLPGLQRMWRPTVLTMGLASLLSVLLLRFAHLWFSPVPVLLVLALAASLWLYRLLRRTHKQAQSDALTGLANRNRFDHALDQELRVARRTGQPLSLLVMDIDHFKQLNDTQGHAAGDAALKALARVLRSRARRPRDLVARLGGDEFAVLLPETSAQAAATIATTIHVDLANLATRPHGASVAAVPAFTTSIGIHTTQPTGDELGPEDVFDRADAALYRAKQAGRNRSFSHTGEHEPMGAVAGRVG</sequence>
<feature type="region of interest" description="Disordered" evidence="3">
    <location>
        <begin position="548"/>
        <end position="570"/>
    </location>
</feature>
<feature type="transmembrane region" description="Helical" evidence="4">
    <location>
        <begin position="311"/>
        <end position="330"/>
    </location>
</feature>
<dbReference type="RefSeq" id="WP_341725028.1">
    <property type="nucleotide sequence ID" value="NZ_JBBWWT010000002.1"/>
</dbReference>
<keyword evidence="4" id="KW-0472">Membrane</keyword>
<dbReference type="SMART" id="SM00267">
    <property type="entry name" value="GGDEF"/>
    <property type="match status" value="1"/>
</dbReference>
<dbReference type="PANTHER" id="PTHR45138">
    <property type="entry name" value="REGULATORY COMPONENTS OF SENSORY TRANSDUCTION SYSTEM"/>
    <property type="match status" value="1"/>
</dbReference>
<dbReference type="PANTHER" id="PTHR45138:SF9">
    <property type="entry name" value="DIGUANYLATE CYCLASE DGCM-RELATED"/>
    <property type="match status" value="1"/>
</dbReference>
<comment type="catalytic activity">
    <reaction evidence="2">
        <text>2 GTP = 3',3'-c-di-GMP + 2 diphosphate</text>
        <dbReference type="Rhea" id="RHEA:24898"/>
        <dbReference type="ChEBI" id="CHEBI:33019"/>
        <dbReference type="ChEBI" id="CHEBI:37565"/>
        <dbReference type="ChEBI" id="CHEBI:58805"/>
        <dbReference type="EC" id="2.7.7.65"/>
    </reaction>
</comment>
<dbReference type="EC" id="2.7.7.65" evidence="1"/>
<evidence type="ECO:0000256" key="3">
    <source>
        <dbReference type="SAM" id="MobiDB-lite"/>
    </source>
</evidence>
<dbReference type="SMART" id="SM01080">
    <property type="entry name" value="CHASE2"/>
    <property type="match status" value="1"/>
</dbReference>
<dbReference type="Gene3D" id="3.30.70.270">
    <property type="match status" value="1"/>
</dbReference>
<dbReference type="NCBIfam" id="TIGR00254">
    <property type="entry name" value="GGDEF"/>
    <property type="match status" value="1"/>
</dbReference>
<dbReference type="Proteomes" id="UP001459204">
    <property type="component" value="Unassembled WGS sequence"/>
</dbReference>
<accession>A0ABU9IY30</accession>
<feature type="domain" description="GGDEF" evidence="5">
    <location>
        <begin position="417"/>
        <end position="557"/>
    </location>
</feature>
<dbReference type="Pfam" id="PF00990">
    <property type="entry name" value="GGDEF"/>
    <property type="match status" value="1"/>
</dbReference>
<dbReference type="InterPro" id="IPR007890">
    <property type="entry name" value="CHASE2"/>
</dbReference>
<name>A0ABU9IY30_9GAMM</name>
<dbReference type="InterPro" id="IPR050469">
    <property type="entry name" value="Diguanylate_Cyclase"/>
</dbReference>
<comment type="caution">
    <text evidence="6">The sequence shown here is derived from an EMBL/GenBank/DDBJ whole genome shotgun (WGS) entry which is preliminary data.</text>
</comment>
<dbReference type="InterPro" id="IPR029787">
    <property type="entry name" value="Nucleotide_cyclase"/>
</dbReference>
<dbReference type="EMBL" id="JBBWWT010000002">
    <property type="protein sequence ID" value="MEL1263848.1"/>
    <property type="molecule type" value="Genomic_DNA"/>
</dbReference>
<evidence type="ECO:0000313" key="7">
    <source>
        <dbReference type="Proteomes" id="UP001459204"/>
    </source>
</evidence>
<keyword evidence="4" id="KW-0812">Transmembrane</keyword>
<gene>
    <name evidence="6" type="ORF">AAD027_05595</name>
</gene>
<dbReference type="InterPro" id="IPR000160">
    <property type="entry name" value="GGDEF_dom"/>
</dbReference>
<evidence type="ECO:0000256" key="4">
    <source>
        <dbReference type="SAM" id="Phobius"/>
    </source>
</evidence>
<proteinExistence type="predicted"/>
<reference evidence="6 7" key="1">
    <citation type="submission" date="2024-04" db="EMBL/GenBank/DDBJ databases">
        <title>Draft genome sequence of Pseudoxanthomonas putridarboris WD12.</title>
        <authorList>
            <person name="Oh J."/>
        </authorList>
    </citation>
    <scope>NUCLEOTIDE SEQUENCE [LARGE SCALE GENOMIC DNA]</scope>
    <source>
        <strain evidence="6 7">WD12</strain>
    </source>
</reference>
<dbReference type="InterPro" id="IPR043128">
    <property type="entry name" value="Rev_trsase/Diguanyl_cyclase"/>
</dbReference>
<dbReference type="Pfam" id="PF05226">
    <property type="entry name" value="CHASE2"/>
    <property type="match status" value="1"/>
</dbReference>
<evidence type="ECO:0000256" key="1">
    <source>
        <dbReference type="ARBA" id="ARBA00012528"/>
    </source>
</evidence>
<dbReference type="PROSITE" id="PS50887">
    <property type="entry name" value="GGDEF"/>
    <property type="match status" value="1"/>
</dbReference>
<dbReference type="SUPFAM" id="SSF55073">
    <property type="entry name" value="Nucleotide cyclase"/>
    <property type="match status" value="1"/>
</dbReference>
<evidence type="ECO:0000256" key="2">
    <source>
        <dbReference type="ARBA" id="ARBA00034247"/>
    </source>
</evidence>
<evidence type="ECO:0000259" key="5">
    <source>
        <dbReference type="PROSITE" id="PS50887"/>
    </source>
</evidence>
<evidence type="ECO:0000313" key="6">
    <source>
        <dbReference type="EMBL" id="MEL1263848.1"/>
    </source>
</evidence>
<keyword evidence="7" id="KW-1185">Reference proteome</keyword>
<protein>
    <recommendedName>
        <fullName evidence="1">diguanylate cyclase</fullName>
        <ecNumber evidence="1">2.7.7.65</ecNumber>
    </recommendedName>
</protein>
<feature type="transmembrane region" description="Helical" evidence="4">
    <location>
        <begin position="362"/>
        <end position="380"/>
    </location>
</feature>
<keyword evidence="4" id="KW-1133">Transmembrane helix</keyword>
<dbReference type="CDD" id="cd01949">
    <property type="entry name" value="GGDEF"/>
    <property type="match status" value="1"/>
</dbReference>
<organism evidence="6 7">
    <name type="scientific">Pseudoxanthomonas putridarboris</name>
    <dbReference type="NCBI Taxonomy" id="752605"/>
    <lineage>
        <taxon>Bacteria</taxon>
        <taxon>Pseudomonadati</taxon>
        <taxon>Pseudomonadota</taxon>
        <taxon>Gammaproteobacteria</taxon>
        <taxon>Lysobacterales</taxon>
        <taxon>Lysobacteraceae</taxon>
        <taxon>Pseudoxanthomonas</taxon>
    </lineage>
</organism>